<evidence type="ECO:0000313" key="5">
    <source>
        <dbReference type="Proteomes" id="UP000230750"/>
    </source>
</evidence>
<dbReference type="InterPro" id="IPR050369">
    <property type="entry name" value="RBOH/FRE"/>
</dbReference>
<dbReference type="PRINTS" id="PR00466">
    <property type="entry name" value="GP91PHOX"/>
</dbReference>
<protein>
    <submittedName>
        <fullName evidence="4">Putative NADPH oxidase 5-like</fullName>
    </submittedName>
</protein>
<feature type="region of interest" description="Disordered" evidence="2">
    <location>
        <begin position="1"/>
        <end position="53"/>
    </location>
</feature>
<dbReference type="Proteomes" id="UP000230750">
    <property type="component" value="Unassembled WGS sequence"/>
</dbReference>
<dbReference type="FunFam" id="3.40.50.80:FF:000012">
    <property type="entry name" value="NADPH oxidase, isoform B"/>
    <property type="match status" value="1"/>
</dbReference>
<keyword evidence="1" id="KW-0560">Oxidoreductase</keyword>
<feature type="compositionally biased region" description="Polar residues" evidence="2">
    <location>
        <begin position="32"/>
        <end position="53"/>
    </location>
</feature>
<dbReference type="Gene3D" id="3.40.50.80">
    <property type="entry name" value="Nucleotide-binding domain of ferredoxin-NADP reductase (FNR) module"/>
    <property type="match status" value="1"/>
</dbReference>
<dbReference type="SUPFAM" id="SSF52343">
    <property type="entry name" value="Ferredoxin reductase-like, C-terminal NADP-linked domain"/>
    <property type="match status" value="1"/>
</dbReference>
<evidence type="ECO:0000313" key="4">
    <source>
        <dbReference type="EMBL" id="PIK43895.1"/>
    </source>
</evidence>
<dbReference type="GO" id="GO:0043020">
    <property type="term" value="C:NADPH oxidase complex"/>
    <property type="evidence" value="ECO:0007669"/>
    <property type="project" value="TreeGrafter"/>
</dbReference>
<accession>A0A2G8K7F5</accession>
<reference evidence="4 5" key="1">
    <citation type="journal article" date="2017" name="PLoS Biol.">
        <title>The sea cucumber genome provides insights into morphological evolution and visceral regeneration.</title>
        <authorList>
            <person name="Zhang X."/>
            <person name="Sun L."/>
            <person name="Yuan J."/>
            <person name="Sun Y."/>
            <person name="Gao Y."/>
            <person name="Zhang L."/>
            <person name="Li S."/>
            <person name="Dai H."/>
            <person name="Hamel J.F."/>
            <person name="Liu C."/>
            <person name="Yu Y."/>
            <person name="Liu S."/>
            <person name="Lin W."/>
            <person name="Guo K."/>
            <person name="Jin S."/>
            <person name="Xu P."/>
            <person name="Storey K.B."/>
            <person name="Huan P."/>
            <person name="Zhang T."/>
            <person name="Zhou Y."/>
            <person name="Zhang J."/>
            <person name="Lin C."/>
            <person name="Li X."/>
            <person name="Xing L."/>
            <person name="Huo D."/>
            <person name="Sun M."/>
            <person name="Wang L."/>
            <person name="Mercier A."/>
            <person name="Li F."/>
            <person name="Yang H."/>
            <person name="Xiang J."/>
        </authorList>
    </citation>
    <scope>NUCLEOTIDE SEQUENCE [LARGE SCALE GENOMIC DNA]</scope>
    <source>
        <strain evidence="4">Shaxun</strain>
        <tissue evidence="4">Muscle</tissue>
    </source>
</reference>
<dbReference type="GO" id="GO:0016175">
    <property type="term" value="F:superoxide-generating NAD(P)H oxidase activity"/>
    <property type="evidence" value="ECO:0007669"/>
    <property type="project" value="TreeGrafter"/>
</dbReference>
<dbReference type="GO" id="GO:0042554">
    <property type="term" value="P:superoxide anion generation"/>
    <property type="evidence" value="ECO:0007669"/>
    <property type="project" value="TreeGrafter"/>
</dbReference>
<dbReference type="PANTHER" id="PTHR11972:SF58">
    <property type="entry name" value="NADPH OXIDASE 5"/>
    <property type="match status" value="1"/>
</dbReference>
<gene>
    <name evidence="4" type="ORF">BSL78_19225</name>
</gene>
<dbReference type="InterPro" id="IPR000778">
    <property type="entry name" value="Cyt_b245_heavy_chain"/>
</dbReference>
<dbReference type="CDD" id="cd06186">
    <property type="entry name" value="NOX_Duox_like_FAD_NADP"/>
    <property type="match status" value="1"/>
</dbReference>
<dbReference type="AlphaFoldDB" id="A0A2G8K7F5"/>
<dbReference type="OrthoDB" id="167398at2759"/>
<evidence type="ECO:0000259" key="3">
    <source>
        <dbReference type="Pfam" id="PF08030"/>
    </source>
</evidence>
<dbReference type="EMBL" id="MRZV01000815">
    <property type="protein sequence ID" value="PIK43895.1"/>
    <property type="molecule type" value="Genomic_DNA"/>
</dbReference>
<evidence type="ECO:0000256" key="2">
    <source>
        <dbReference type="SAM" id="MobiDB-lite"/>
    </source>
</evidence>
<sequence>MTIGDSSPRLSDSERLRTVSESMANNNNSASTQPEEPQQGADRNTNIQRSQSNKRLTNAVSMTMKTDRLLRHKRSAFVQRRTQHSLDLTNHVGWEVDDHTGIEIIIDGPYGAPSQHIYEAEHAVLIAGGIGVTPFASILQSIHQRYKEYKLFDPMCWSSSHIPNSDDKTFNLRKVDFVWINRHQKSFEWFISLLNLIEIEQEEIDPSERLINMHLYMTSALSRNDVKAIGLYVALDLIHQKQRRDMITGLMTRTQAGRPDWDKLFTTIGQENCGKVTVFFCGSPQLGHVVQQKCHEHGFGFRKENF</sequence>
<dbReference type="STRING" id="307972.A0A2G8K7F5"/>
<comment type="caution">
    <text evidence="4">The sequence shown here is derived from an EMBL/GenBank/DDBJ whole genome shotgun (WGS) entry which is preliminary data.</text>
</comment>
<feature type="compositionally biased region" description="Low complexity" evidence="2">
    <location>
        <begin position="20"/>
        <end position="31"/>
    </location>
</feature>
<feature type="compositionally biased region" description="Polar residues" evidence="2">
    <location>
        <begin position="1"/>
        <end position="10"/>
    </location>
</feature>
<name>A0A2G8K7F5_STIJA</name>
<dbReference type="InterPro" id="IPR013121">
    <property type="entry name" value="Fe_red_NAD-bd_6"/>
</dbReference>
<organism evidence="4 5">
    <name type="scientific">Stichopus japonicus</name>
    <name type="common">Sea cucumber</name>
    <dbReference type="NCBI Taxonomy" id="307972"/>
    <lineage>
        <taxon>Eukaryota</taxon>
        <taxon>Metazoa</taxon>
        <taxon>Echinodermata</taxon>
        <taxon>Eleutherozoa</taxon>
        <taxon>Echinozoa</taxon>
        <taxon>Holothuroidea</taxon>
        <taxon>Aspidochirotacea</taxon>
        <taxon>Aspidochirotida</taxon>
        <taxon>Stichopodidae</taxon>
        <taxon>Apostichopus</taxon>
    </lineage>
</organism>
<dbReference type="InterPro" id="IPR039261">
    <property type="entry name" value="FNR_nucleotide-bd"/>
</dbReference>
<dbReference type="GO" id="GO:0006952">
    <property type="term" value="P:defense response"/>
    <property type="evidence" value="ECO:0007669"/>
    <property type="project" value="TreeGrafter"/>
</dbReference>
<dbReference type="PANTHER" id="PTHR11972">
    <property type="entry name" value="NADPH OXIDASE"/>
    <property type="match status" value="1"/>
</dbReference>
<proteinExistence type="predicted"/>
<keyword evidence="5" id="KW-1185">Reference proteome</keyword>
<dbReference type="Pfam" id="PF08030">
    <property type="entry name" value="NAD_binding_6"/>
    <property type="match status" value="1"/>
</dbReference>
<feature type="domain" description="Ferric reductase NAD binding" evidence="3">
    <location>
        <begin position="122"/>
        <end position="294"/>
    </location>
</feature>
<evidence type="ECO:0000256" key="1">
    <source>
        <dbReference type="ARBA" id="ARBA00023002"/>
    </source>
</evidence>